<proteinExistence type="inferred from homology"/>
<dbReference type="GO" id="GO:0050906">
    <property type="term" value="P:detection of stimulus involved in sensory perception"/>
    <property type="evidence" value="ECO:0007669"/>
    <property type="project" value="UniProtKB-ARBA"/>
</dbReference>
<evidence type="ECO:0000256" key="4">
    <source>
        <dbReference type="ARBA" id="ARBA00022692"/>
    </source>
</evidence>
<sequence length="628" mass="72756">MTNLATEIEIAYLRDLHDRIINRDEKGKHFQLKVLSHFAKGITRKDIVLTNVYIIIADNAETLNQSLDALTTSPSFNEIAKFILFINNPSQRNGGEEIASYFLIKMFKEHRALDVVLLYASDAFAYDIYTGNPYHENKTDCGEMKILNIGKCANGKFEDENSTKEVLQTPKIPSTINDRVYKFCARVQEPFVNEGCHDGLEIDILQLVMKEMGYKVDIFCSKLGRGERMDDGTWSNLLGQVRNGECDIIAGGFFPDHEVHAEFEATEFYLQDYYTFYVKKASFAPRWKSLIIIFKFRTWVAFSIVVLVSWISWYLLGRMSSESKAHKQIVLTYLNVLALSLGVSTNNRPNSNPLRLLFIILSLYALTLNAIYTSKLITVFTSPPYDYQIETIEELLESEIPIGGRLENQDWFENDDEFDRMISHRYNYSETFRPSTKSLKRVMKGEQALLISQLYVRSNKYRNSVFGLSKSIFSNQLEMIFERGFPLQHRINKIIASLRDMGYMSKLFKDFYYNMTIIESIKKLKRFRKKFGSDIEQLELALADDDDEDEEETPRIALTIEHLDGAFSNLFLGLAISSGIFIMEIILKSKFINRNVKLFGRLLSKMFCNHKRKRKQEIIEGKMIPFRN</sequence>
<feature type="transmembrane region" description="Helical" evidence="9">
    <location>
        <begin position="328"/>
        <end position="344"/>
    </location>
</feature>
<evidence type="ECO:0000256" key="3">
    <source>
        <dbReference type="ARBA" id="ARBA00022475"/>
    </source>
</evidence>
<evidence type="ECO:0000256" key="9">
    <source>
        <dbReference type="SAM" id="Phobius"/>
    </source>
</evidence>
<name>A0A1J1HRZ0_9DIPT</name>
<comment type="similarity">
    <text evidence="2">Belongs to the glutamate-gated ion channel (TC 1.A.10.1) family.</text>
</comment>
<keyword evidence="3" id="KW-1003">Cell membrane</keyword>
<accession>A0A1J1HRZ0</accession>
<evidence type="ECO:0000259" key="10">
    <source>
        <dbReference type="Pfam" id="PF00060"/>
    </source>
</evidence>
<organism evidence="11 12">
    <name type="scientific">Clunio marinus</name>
    <dbReference type="NCBI Taxonomy" id="568069"/>
    <lineage>
        <taxon>Eukaryota</taxon>
        <taxon>Metazoa</taxon>
        <taxon>Ecdysozoa</taxon>
        <taxon>Arthropoda</taxon>
        <taxon>Hexapoda</taxon>
        <taxon>Insecta</taxon>
        <taxon>Pterygota</taxon>
        <taxon>Neoptera</taxon>
        <taxon>Endopterygota</taxon>
        <taxon>Diptera</taxon>
        <taxon>Nematocera</taxon>
        <taxon>Chironomoidea</taxon>
        <taxon>Chironomidae</taxon>
        <taxon>Clunio</taxon>
    </lineage>
</organism>
<dbReference type="Gene3D" id="3.40.190.10">
    <property type="entry name" value="Periplasmic binding protein-like II"/>
    <property type="match status" value="1"/>
</dbReference>
<dbReference type="InterPro" id="IPR052192">
    <property type="entry name" value="Insect_Ionotropic_Sensory_Rcpt"/>
</dbReference>
<evidence type="ECO:0000313" key="11">
    <source>
        <dbReference type="EMBL" id="CRK89246.1"/>
    </source>
</evidence>
<dbReference type="PANTHER" id="PTHR42643">
    <property type="entry name" value="IONOTROPIC RECEPTOR 20A-RELATED"/>
    <property type="match status" value="1"/>
</dbReference>
<protein>
    <submittedName>
        <fullName evidence="11">CLUMA_CG003005, isoform A</fullName>
    </submittedName>
</protein>
<keyword evidence="6 9" id="KW-0472">Membrane</keyword>
<dbReference type="Gene3D" id="1.10.287.70">
    <property type="match status" value="1"/>
</dbReference>
<evidence type="ECO:0000256" key="7">
    <source>
        <dbReference type="ARBA" id="ARBA00023170"/>
    </source>
</evidence>
<dbReference type="PANTHER" id="PTHR42643:SF24">
    <property type="entry name" value="IONOTROPIC RECEPTOR 60A"/>
    <property type="match status" value="1"/>
</dbReference>
<dbReference type="GO" id="GO:0005886">
    <property type="term" value="C:plasma membrane"/>
    <property type="evidence" value="ECO:0007669"/>
    <property type="project" value="UniProtKB-SubCell"/>
</dbReference>
<keyword evidence="7" id="KW-0675">Receptor</keyword>
<dbReference type="AlphaFoldDB" id="A0A1J1HRZ0"/>
<dbReference type="EMBL" id="CVRI01000011">
    <property type="protein sequence ID" value="CRK89246.1"/>
    <property type="molecule type" value="Genomic_DNA"/>
</dbReference>
<dbReference type="Pfam" id="PF00060">
    <property type="entry name" value="Lig_chan"/>
    <property type="match status" value="1"/>
</dbReference>
<evidence type="ECO:0000256" key="5">
    <source>
        <dbReference type="ARBA" id="ARBA00022989"/>
    </source>
</evidence>
<keyword evidence="4 9" id="KW-0812">Transmembrane</keyword>
<evidence type="ECO:0000313" key="12">
    <source>
        <dbReference type="Proteomes" id="UP000183832"/>
    </source>
</evidence>
<evidence type="ECO:0000256" key="8">
    <source>
        <dbReference type="ARBA" id="ARBA00023180"/>
    </source>
</evidence>
<dbReference type="OrthoDB" id="6506757at2759"/>
<dbReference type="SUPFAM" id="SSF53850">
    <property type="entry name" value="Periplasmic binding protein-like II"/>
    <property type="match status" value="1"/>
</dbReference>
<evidence type="ECO:0000256" key="6">
    <source>
        <dbReference type="ARBA" id="ARBA00023136"/>
    </source>
</evidence>
<dbReference type="GO" id="GO:0015276">
    <property type="term" value="F:ligand-gated monoatomic ion channel activity"/>
    <property type="evidence" value="ECO:0007669"/>
    <property type="project" value="InterPro"/>
</dbReference>
<dbReference type="InterPro" id="IPR001320">
    <property type="entry name" value="Iontro_rcpt_C"/>
</dbReference>
<keyword evidence="5 9" id="KW-1133">Transmembrane helix</keyword>
<keyword evidence="12" id="KW-1185">Reference proteome</keyword>
<feature type="transmembrane region" description="Helical" evidence="9">
    <location>
        <begin position="566"/>
        <end position="587"/>
    </location>
</feature>
<comment type="subcellular location">
    <subcellularLocation>
        <location evidence="1">Cell membrane</location>
        <topology evidence="1">Multi-pass membrane protein</topology>
    </subcellularLocation>
</comment>
<evidence type="ECO:0000256" key="2">
    <source>
        <dbReference type="ARBA" id="ARBA00008685"/>
    </source>
</evidence>
<gene>
    <name evidence="11" type="ORF">CLUMA_CG003005</name>
</gene>
<feature type="transmembrane region" description="Helical" evidence="9">
    <location>
        <begin position="296"/>
        <end position="316"/>
    </location>
</feature>
<feature type="domain" description="Ionotropic glutamate receptor C-terminal" evidence="10">
    <location>
        <begin position="297"/>
        <end position="573"/>
    </location>
</feature>
<keyword evidence="8" id="KW-0325">Glycoprotein</keyword>
<reference evidence="11 12" key="1">
    <citation type="submission" date="2015-04" db="EMBL/GenBank/DDBJ databases">
        <authorList>
            <person name="Syromyatnikov M.Y."/>
            <person name="Popov V.N."/>
        </authorList>
    </citation>
    <scope>NUCLEOTIDE SEQUENCE [LARGE SCALE GENOMIC DNA]</scope>
</reference>
<dbReference type="STRING" id="568069.A0A1J1HRZ0"/>
<feature type="transmembrane region" description="Helical" evidence="9">
    <location>
        <begin position="356"/>
        <end position="372"/>
    </location>
</feature>
<dbReference type="Proteomes" id="UP000183832">
    <property type="component" value="Unassembled WGS sequence"/>
</dbReference>
<evidence type="ECO:0000256" key="1">
    <source>
        <dbReference type="ARBA" id="ARBA00004651"/>
    </source>
</evidence>